<dbReference type="EMBL" id="LAZR01014122">
    <property type="protein sequence ID" value="KKM18877.1"/>
    <property type="molecule type" value="Genomic_DNA"/>
</dbReference>
<organism evidence="1">
    <name type="scientific">marine sediment metagenome</name>
    <dbReference type="NCBI Taxonomy" id="412755"/>
    <lineage>
        <taxon>unclassified sequences</taxon>
        <taxon>metagenomes</taxon>
        <taxon>ecological metagenomes</taxon>
    </lineage>
</organism>
<dbReference type="AlphaFoldDB" id="A0A0F9HUP1"/>
<reference evidence="1" key="1">
    <citation type="journal article" date="2015" name="Nature">
        <title>Complex archaea that bridge the gap between prokaryotes and eukaryotes.</title>
        <authorList>
            <person name="Spang A."/>
            <person name="Saw J.H."/>
            <person name="Jorgensen S.L."/>
            <person name="Zaremba-Niedzwiedzka K."/>
            <person name="Martijn J."/>
            <person name="Lind A.E."/>
            <person name="van Eijk R."/>
            <person name="Schleper C."/>
            <person name="Guy L."/>
            <person name="Ettema T.J."/>
        </authorList>
    </citation>
    <scope>NUCLEOTIDE SEQUENCE</scope>
</reference>
<sequence length="164" mass="18445">MTSIDFRKIKTLLPWGSLIRISAETGLSPQIVGTIFVKGWYPQHHGKVVASALSILDESNIDPDILKHAEELKLTTVHPIFVSPAIKLKTGKRVSGKSAWGNNEDKDSDNLDKMDWDELAALVKKIKLKVDPDDFGVKPFSTEQGREEQLRYAVWKELHPDAEE</sequence>
<comment type="caution">
    <text evidence="1">The sequence shown here is derived from an EMBL/GenBank/DDBJ whole genome shotgun (WGS) entry which is preliminary data.</text>
</comment>
<name>A0A0F9HUP1_9ZZZZ</name>
<proteinExistence type="predicted"/>
<protein>
    <submittedName>
        <fullName evidence="1">Uncharacterized protein</fullName>
    </submittedName>
</protein>
<gene>
    <name evidence="1" type="ORF">LCGC14_1661280</name>
</gene>
<accession>A0A0F9HUP1</accession>
<evidence type="ECO:0000313" key="1">
    <source>
        <dbReference type="EMBL" id="KKM18877.1"/>
    </source>
</evidence>